<dbReference type="GO" id="GO:0005829">
    <property type="term" value="C:cytosol"/>
    <property type="evidence" value="ECO:0007669"/>
    <property type="project" value="TreeGrafter"/>
</dbReference>
<evidence type="ECO:0000256" key="12">
    <source>
        <dbReference type="ARBA" id="ARBA00032744"/>
    </source>
</evidence>
<comment type="cofactor">
    <cofactor evidence="1">
        <name>Mg(2+)</name>
        <dbReference type="ChEBI" id="CHEBI:18420"/>
    </cofactor>
</comment>
<dbReference type="Gene3D" id="1.10.1040.10">
    <property type="entry name" value="N-(1-d-carboxylethyl)-l-norvaline Dehydrogenase, domain 2"/>
    <property type="match status" value="1"/>
</dbReference>
<evidence type="ECO:0000256" key="14">
    <source>
        <dbReference type="ARBA" id="ARBA00050043"/>
    </source>
</evidence>
<keyword evidence="10 16" id="KW-0560">Oxidoreductase</keyword>
<feature type="binding site" evidence="16">
    <location>
        <position position="62"/>
    </location>
    <ligand>
        <name>Mg(2+)</name>
        <dbReference type="ChEBI" id="CHEBI:18420"/>
        <label>2</label>
    </ligand>
</feature>
<dbReference type="InterPro" id="IPR036291">
    <property type="entry name" value="NAD(P)-bd_dom_sf"/>
</dbReference>
<proteinExistence type="inferred from homology"/>
<dbReference type="PROSITE" id="PS51851">
    <property type="entry name" value="KARI_C"/>
    <property type="match status" value="1"/>
</dbReference>
<evidence type="ECO:0000256" key="5">
    <source>
        <dbReference type="ARBA" id="ARBA00013011"/>
    </source>
</evidence>
<comment type="similarity">
    <text evidence="4 16">Belongs to the ketol-acid reductoisomerase family.</text>
</comment>
<keyword evidence="7 16" id="KW-0028">Amino-acid biosynthesis</keyword>
<dbReference type="GO" id="GO:0046872">
    <property type="term" value="F:metal ion binding"/>
    <property type="evidence" value="ECO:0007669"/>
    <property type="project" value="UniProtKB-UniRule"/>
</dbReference>
<feature type="domain" description="KARI N-terminal Rossmann" evidence="17">
    <location>
        <begin position="1"/>
        <end position="53"/>
    </location>
</feature>
<evidence type="ECO:0000313" key="19">
    <source>
        <dbReference type="EMBL" id="RZH96630.1"/>
    </source>
</evidence>
<dbReference type="Gene3D" id="3.40.50.720">
    <property type="entry name" value="NAD(P)-binding Rossmann-like Domain"/>
    <property type="match status" value="1"/>
</dbReference>
<comment type="caution">
    <text evidence="19">The sequence shown here is derived from an EMBL/GenBank/DDBJ whole genome shotgun (WGS) entry which is preliminary data.</text>
</comment>
<comment type="pathway">
    <text evidence="3">Amino-acid biosynthesis; L-isoleucine biosynthesis; L-isoleucine from 2-oxobutanoate: step 2/4.</text>
</comment>
<keyword evidence="8 16" id="KW-0479">Metal-binding</keyword>
<evidence type="ECO:0000256" key="4">
    <source>
        <dbReference type="ARBA" id="ARBA00010318"/>
    </source>
</evidence>
<keyword evidence="11 16" id="KW-0100">Branched-chain amino acid biosynthesis</keyword>
<keyword evidence="19" id="KW-0413">Isomerase</keyword>
<dbReference type="UniPathway" id="UPA00049">
    <property type="reaction ID" value="UER00060"/>
</dbReference>
<evidence type="ECO:0000256" key="15">
    <source>
        <dbReference type="ARBA" id="ARBA00050044"/>
    </source>
</evidence>
<dbReference type="GO" id="GO:0004455">
    <property type="term" value="F:ketol-acid reductoisomerase activity"/>
    <property type="evidence" value="ECO:0007669"/>
    <property type="project" value="UniProtKB-UniRule"/>
</dbReference>
<organism evidence="19 20">
    <name type="scientific">Staphylococcus condimenti</name>
    <dbReference type="NCBI Taxonomy" id="70255"/>
    <lineage>
        <taxon>Bacteria</taxon>
        <taxon>Bacillati</taxon>
        <taxon>Bacillota</taxon>
        <taxon>Bacilli</taxon>
        <taxon>Bacillales</taxon>
        <taxon>Staphylococcaceae</taxon>
        <taxon>Staphylococcus</taxon>
    </lineage>
</organism>
<evidence type="ECO:0000256" key="3">
    <source>
        <dbReference type="ARBA" id="ARBA00004885"/>
    </source>
</evidence>
<comment type="caution">
    <text evidence="16">Lacks conserved residue(s) required for the propagation of feature annotation.</text>
</comment>
<evidence type="ECO:0000256" key="1">
    <source>
        <dbReference type="ARBA" id="ARBA00001946"/>
    </source>
</evidence>
<dbReference type="EC" id="1.1.1.44" evidence="5"/>
<comment type="catalytic activity">
    <reaction evidence="13">
        <text>6-phospho-D-gluconate + NADP(+) = D-ribulose 5-phosphate + CO2 + NADPH</text>
        <dbReference type="Rhea" id="RHEA:10116"/>
        <dbReference type="ChEBI" id="CHEBI:16526"/>
        <dbReference type="ChEBI" id="CHEBI:57783"/>
        <dbReference type="ChEBI" id="CHEBI:58121"/>
        <dbReference type="ChEBI" id="CHEBI:58349"/>
        <dbReference type="ChEBI" id="CHEBI:58759"/>
        <dbReference type="EC" id="1.1.1.44"/>
    </reaction>
</comment>
<feature type="non-terminal residue" evidence="19">
    <location>
        <position position="1"/>
    </location>
</feature>
<gene>
    <name evidence="19" type="ORF">EIG99_15485</name>
</gene>
<evidence type="ECO:0000256" key="6">
    <source>
        <dbReference type="ARBA" id="ARBA00018193"/>
    </source>
</evidence>
<dbReference type="SUPFAM" id="SSF48179">
    <property type="entry name" value="6-phosphogluconate dehydrogenase C-terminal domain-like"/>
    <property type="match status" value="1"/>
</dbReference>
<evidence type="ECO:0000259" key="18">
    <source>
        <dbReference type="PROSITE" id="PS51851"/>
    </source>
</evidence>
<evidence type="ECO:0000256" key="16">
    <source>
        <dbReference type="PROSITE-ProRule" id="PRU01198"/>
    </source>
</evidence>
<dbReference type="PANTHER" id="PTHR21371:SF1">
    <property type="entry name" value="KETOL-ACID REDUCTOISOMERASE, MITOCHONDRIAL"/>
    <property type="match status" value="1"/>
</dbReference>
<evidence type="ECO:0000256" key="11">
    <source>
        <dbReference type="ARBA" id="ARBA00023304"/>
    </source>
</evidence>
<reference evidence="19 20" key="1">
    <citation type="submission" date="2018-11" db="EMBL/GenBank/DDBJ databases">
        <title>Genomic profiling of Staphylococcus species from a Poultry farm system in KwaZulu-Natal, South Africa.</title>
        <authorList>
            <person name="Amoako D.G."/>
            <person name="Somboro A.M."/>
            <person name="Abia A.L.K."/>
            <person name="Bester L.A."/>
            <person name="Essack S.Y."/>
        </authorList>
    </citation>
    <scope>NUCLEOTIDE SEQUENCE [LARGE SCALE GENOMIC DNA]</scope>
    <source>
        <strain evidence="19 20">SA11</strain>
    </source>
</reference>
<dbReference type="InterPro" id="IPR013328">
    <property type="entry name" value="6PGD_dom2"/>
</dbReference>
<dbReference type="GO" id="GO:0016853">
    <property type="term" value="F:isomerase activity"/>
    <property type="evidence" value="ECO:0007669"/>
    <property type="project" value="UniProtKB-KW"/>
</dbReference>
<evidence type="ECO:0000313" key="20">
    <source>
        <dbReference type="Proteomes" id="UP000293854"/>
    </source>
</evidence>
<feature type="binding site" evidence="16">
    <location>
        <position position="62"/>
    </location>
    <ligand>
        <name>Mg(2+)</name>
        <dbReference type="ChEBI" id="CHEBI:18420"/>
        <label>1</label>
    </ligand>
</feature>
<evidence type="ECO:0000256" key="7">
    <source>
        <dbReference type="ARBA" id="ARBA00022605"/>
    </source>
</evidence>
<dbReference type="Proteomes" id="UP000293854">
    <property type="component" value="Unassembled WGS sequence"/>
</dbReference>
<dbReference type="InterPro" id="IPR013116">
    <property type="entry name" value="KARI_N"/>
</dbReference>
<evidence type="ECO:0000256" key="9">
    <source>
        <dbReference type="ARBA" id="ARBA00022842"/>
    </source>
</evidence>
<accession>A0A4Q7CK51</accession>
<comment type="pathway">
    <text evidence="2">Amino-acid biosynthesis; L-valine biosynthesis; L-valine from pyruvate: step 2/4.</text>
</comment>
<protein>
    <recommendedName>
        <fullName evidence="6">6-phosphogluconate dehydrogenase, decarboxylating</fullName>
        <ecNumber evidence="5">1.1.1.44</ecNumber>
    </recommendedName>
    <alternativeName>
        <fullName evidence="12">Acetohydroxy-acid isomeroreductase</fullName>
    </alternativeName>
    <alternativeName>
        <fullName evidence="15">Ketol-acid reductoisomerase type 1</fullName>
    </alternativeName>
    <alternativeName>
        <fullName evidence="14">Ketol-acid reductoisomerase type I</fullName>
    </alternativeName>
</protein>
<dbReference type="PANTHER" id="PTHR21371">
    <property type="entry name" value="KETOL-ACID REDUCTOISOMERASE, MITOCHONDRIAL"/>
    <property type="match status" value="1"/>
</dbReference>
<dbReference type="UniPathway" id="UPA00047">
    <property type="reaction ID" value="UER00056"/>
</dbReference>
<dbReference type="PROSITE" id="PS51850">
    <property type="entry name" value="KARI_N"/>
    <property type="match status" value="1"/>
</dbReference>
<evidence type="ECO:0000259" key="17">
    <source>
        <dbReference type="PROSITE" id="PS51850"/>
    </source>
</evidence>
<evidence type="ECO:0000256" key="10">
    <source>
        <dbReference type="ARBA" id="ARBA00023002"/>
    </source>
</evidence>
<dbReference type="GO" id="GO:0004616">
    <property type="term" value="F:phosphogluconate dehydrogenase (decarboxylating) activity"/>
    <property type="evidence" value="ECO:0007669"/>
    <property type="project" value="UniProtKB-EC"/>
</dbReference>
<evidence type="ECO:0000256" key="8">
    <source>
        <dbReference type="ARBA" id="ARBA00022723"/>
    </source>
</evidence>
<dbReference type="GO" id="GO:0009099">
    <property type="term" value="P:L-valine biosynthetic process"/>
    <property type="evidence" value="ECO:0007669"/>
    <property type="project" value="UniProtKB-UniRule"/>
</dbReference>
<dbReference type="InterPro" id="IPR000506">
    <property type="entry name" value="KARI_C"/>
</dbReference>
<name>A0A4Q7CK51_9STAP</name>
<dbReference type="InterPro" id="IPR008927">
    <property type="entry name" value="6-PGluconate_DH-like_C_sf"/>
</dbReference>
<dbReference type="AlphaFoldDB" id="A0A4Q7CK51"/>
<dbReference type="InterPro" id="IPR013023">
    <property type="entry name" value="KARI"/>
</dbReference>
<feature type="non-terminal residue" evidence="19">
    <location>
        <position position="93"/>
    </location>
</feature>
<dbReference type="Pfam" id="PF07991">
    <property type="entry name" value="KARI_N"/>
    <property type="match status" value="1"/>
</dbReference>
<sequence>PKGPGHLVRRTFVEGSAVPSLFGIQQGASGQARNIALSYAKGIGATRAGVIDTTFNEETETDLFGEQAVLCGGVSKLIQRGFETLVEAGYQPE</sequence>
<keyword evidence="9 16" id="KW-0460">Magnesium</keyword>
<dbReference type="SUPFAM" id="SSF51735">
    <property type="entry name" value="NAD(P)-binding Rossmann-fold domains"/>
    <property type="match status" value="1"/>
</dbReference>
<feature type="domain" description="KARI C-terminal knotted" evidence="18">
    <location>
        <begin position="54"/>
        <end position="93"/>
    </location>
</feature>
<dbReference type="Pfam" id="PF01450">
    <property type="entry name" value="KARI_C"/>
    <property type="match status" value="1"/>
</dbReference>
<evidence type="ECO:0000256" key="13">
    <source>
        <dbReference type="ARBA" id="ARBA00048640"/>
    </source>
</evidence>
<dbReference type="GO" id="GO:0009097">
    <property type="term" value="P:isoleucine biosynthetic process"/>
    <property type="evidence" value="ECO:0007669"/>
    <property type="project" value="UniProtKB-UniRule"/>
</dbReference>
<evidence type="ECO:0000256" key="2">
    <source>
        <dbReference type="ARBA" id="ARBA00004864"/>
    </source>
</evidence>
<dbReference type="EMBL" id="RQTE01000850">
    <property type="protein sequence ID" value="RZH96630.1"/>
    <property type="molecule type" value="Genomic_DNA"/>
</dbReference>
<feature type="binding site" evidence="16">
    <location>
        <position position="66"/>
    </location>
    <ligand>
        <name>Mg(2+)</name>
        <dbReference type="ChEBI" id="CHEBI:18420"/>
        <label>1</label>
    </ligand>
</feature>